<sequence>MEQPKKSKAIFFILALVATIFLTLFSFAIAATNVPMMILTLILFIATFGAGFTLKKHYREKNWF</sequence>
<comment type="caution">
    <text evidence="3">The sequence shown here is derived from an EMBL/GenBank/DDBJ whole genome shotgun (WGS) entry which is preliminary data.</text>
</comment>
<dbReference type="Proteomes" id="UP000242694">
    <property type="component" value="Unassembled WGS sequence"/>
</dbReference>
<dbReference type="RefSeq" id="WP_059106573.1">
    <property type="nucleotide sequence ID" value="NZ_AP024589.1"/>
</dbReference>
<proteinExistence type="predicted"/>
<dbReference type="AlphaFoldDB" id="A0AAP8TSD8"/>
<dbReference type="EMBL" id="JAUHQC010000006">
    <property type="protein sequence ID" value="MDN4532291.1"/>
    <property type="molecule type" value="Genomic_DNA"/>
</dbReference>
<keyword evidence="1" id="KW-0472">Membrane</keyword>
<evidence type="ECO:0000313" key="3">
    <source>
        <dbReference type="EMBL" id="PNZ65841.1"/>
    </source>
</evidence>
<gene>
    <name evidence="4" type="ORF">BU607_08095</name>
    <name evidence="3" type="ORF">CD158_10355</name>
    <name evidence="2" type="ORF">QYH67_01645</name>
</gene>
<feature type="transmembrane region" description="Helical" evidence="1">
    <location>
        <begin position="9"/>
        <end position="30"/>
    </location>
</feature>
<dbReference type="Proteomes" id="UP001171687">
    <property type="component" value="Unassembled WGS sequence"/>
</dbReference>
<dbReference type="Proteomes" id="UP000242470">
    <property type="component" value="Unassembled WGS sequence"/>
</dbReference>
<evidence type="ECO:0000313" key="4">
    <source>
        <dbReference type="EMBL" id="PTH16820.1"/>
    </source>
</evidence>
<reference evidence="2" key="4">
    <citation type="submission" date="2023-07" db="EMBL/GenBank/DDBJ databases">
        <title>Evaluation of the beneficial properties of pineapple isolates.</title>
        <authorList>
            <person name="Adefiranye O."/>
        </authorList>
    </citation>
    <scope>NUCLEOTIDE SEQUENCE</scope>
    <source>
        <strain evidence="2">PAPLE_T1</strain>
    </source>
</reference>
<feature type="transmembrane region" description="Helical" evidence="1">
    <location>
        <begin position="36"/>
        <end position="54"/>
    </location>
</feature>
<reference evidence="3 5" key="2">
    <citation type="submission" date="2017-08" db="EMBL/GenBank/DDBJ databases">
        <title>Draft genome sequences of 64 type strains of genus Staph aureus.</title>
        <authorList>
            <person name="Cole K."/>
            <person name="Golubchik T."/>
            <person name="Russell J."/>
            <person name="Foster D."/>
            <person name="Llewelyn M."/>
            <person name="Wilson D."/>
            <person name="Crook D."/>
            <person name="Paul J."/>
        </authorList>
    </citation>
    <scope>NUCLEOTIDE SEQUENCE [LARGE SCALE GENOMIC DNA]</scope>
    <source>
        <strain evidence="3 5">NCTC 12101</strain>
    </source>
</reference>
<dbReference type="Pfam" id="PF17259">
    <property type="entry name" value="DUF5325"/>
    <property type="match status" value="1"/>
</dbReference>
<reference evidence="4 6" key="1">
    <citation type="journal article" date="2016" name="Front. Microbiol.">
        <title>Comprehensive Phylogenetic Analysis of Bovine Non-aureus Staphylococci Species Based on Whole-Genome Sequencing.</title>
        <authorList>
            <person name="Naushad S."/>
            <person name="Barkema H.W."/>
            <person name="Luby C."/>
            <person name="Condas L.A."/>
            <person name="Nobrega D.B."/>
            <person name="Carson D.A."/>
            <person name="De Buck J."/>
        </authorList>
    </citation>
    <scope>NUCLEOTIDE SEQUENCE [LARGE SCALE GENOMIC DNA]</scope>
    <source>
        <strain evidence="4 6">SNUC 993</strain>
    </source>
</reference>
<dbReference type="InterPro" id="IPR035211">
    <property type="entry name" value="DUF5325"/>
</dbReference>
<keyword evidence="6" id="KW-1185">Reference proteome</keyword>
<organism evidence="3 5">
    <name type="scientific">Staphylococcus auricularis</name>
    <dbReference type="NCBI Taxonomy" id="29379"/>
    <lineage>
        <taxon>Bacteria</taxon>
        <taxon>Bacillati</taxon>
        <taxon>Bacillota</taxon>
        <taxon>Bacilli</taxon>
        <taxon>Bacillales</taxon>
        <taxon>Staphylococcaceae</taxon>
        <taxon>Staphylococcus</taxon>
    </lineage>
</organism>
<dbReference type="EMBL" id="PPQW01000098">
    <property type="protein sequence ID" value="PNZ65841.1"/>
    <property type="molecule type" value="Genomic_DNA"/>
</dbReference>
<dbReference type="GeneID" id="64982536"/>
<name>A0AAP8TSD8_9STAP</name>
<evidence type="ECO:0000313" key="6">
    <source>
        <dbReference type="Proteomes" id="UP000242694"/>
    </source>
</evidence>
<keyword evidence="1" id="KW-0812">Transmembrane</keyword>
<keyword evidence="1" id="KW-1133">Transmembrane helix</keyword>
<evidence type="ECO:0000313" key="2">
    <source>
        <dbReference type="EMBL" id="MDN4532291.1"/>
    </source>
</evidence>
<protein>
    <submittedName>
        <fullName evidence="2">DUF5325 family protein</fullName>
    </submittedName>
</protein>
<reference evidence="4" key="3">
    <citation type="submission" date="2018-03" db="EMBL/GenBank/DDBJ databases">
        <authorList>
            <person name="Naushad S."/>
        </authorList>
    </citation>
    <scope>NUCLEOTIDE SEQUENCE</scope>
    <source>
        <strain evidence="4">SNUC 993</strain>
    </source>
</reference>
<evidence type="ECO:0000256" key="1">
    <source>
        <dbReference type="SAM" id="Phobius"/>
    </source>
</evidence>
<evidence type="ECO:0000313" key="5">
    <source>
        <dbReference type="Proteomes" id="UP000242470"/>
    </source>
</evidence>
<accession>A0AAP8TSD8</accession>
<dbReference type="EMBL" id="PZDI01000039">
    <property type="protein sequence ID" value="PTH16820.1"/>
    <property type="molecule type" value="Genomic_DNA"/>
</dbReference>